<evidence type="ECO:0000256" key="1">
    <source>
        <dbReference type="SAM" id="SignalP"/>
    </source>
</evidence>
<evidence type="ECO:0000313" key="3">
    <source>
        <dbReference type="Proteomes" id="UP001225316"/>
    </source>
</evidence>
<feature type="signal peptide" evidence="1">
    <location>
        <begin position="1"/>
        <end position="18"/>
    </location>
</feature>
<keyword evidence="3" id="KW-1185">Reference proteome</keyword>
<gene>
    <name evidence="2" type="ORF">QEH52_19500</name>
</gene>
<reference evidence="2 3" key="1">
    <citation type="submission" date="2023-04" db="EMBL/GenBank/DDBJ databases">
        <title>A novel bacteria isolated from coastal sediment.</title>
        <authorList>
            <person name="Liu X.-J."/>
            <person name="Du Z.-J."/>
        </authorList>
    </citation>
    <scope>NUCLEOTIDE SEQUENCE [LARGE SCALE GENOMIC DNA]</scope>
    <source>
        <strain evidence="2 3">SDUM461003</strain>
    </source>
</reference>
<dbReference type="EMBL" id="JARXHW010000125">
    <property type="protein sequence ID" value="MDQ8209713.1"/>
    <property type="molecule type" value="Genomic_DNA"/>
</dbReference>
<proteinExistence type="predicted"/>
<dbReference type="Proteomes" id="UP001225316">
    <property type="component" value="Unassembled WGS sequence"/>
</dbReference>
<protein>
    <submittedName>
        <fullName evidence="2">Uncharacterized protein</fullName>
    </submittedName>
</protein>
<accession>A0ABU1AZZ8</accession>
<comment type="caution">
    <text evidence="2">The sequence shown here is derived from an EMBL/GenBank/DDBJ whole genome shotgun (WGS) entry which is preliminary data.</text>
</comment>
<name>A0ABU1AZZ8_9BACT</name>
<sequence>MKHIILLLLSLAIHSLMANEGVDPFNSLQTKDPYKTEKVNTEIWMYTIYPEYPKREELPEDYIPFEKEYDEEMNAMEMEWFRFLQVNGVSFIGVDGSLISISSHCEDSIRPVTVSARHRRTSYFFIKQTPENQEKIIEIFKHYWPTLKAEPVR</sequence>
<dbReference type="RefSeq" id="WP_308952631.1">
    <property type="nucleotide sequence ID" value="NZ_JARXHW010000125.1"/>
</dbReference>
<evidence type="ECO:0000313" key="2">
    <source>
        <dbReference type="EMBL" id="MDQ8209713.1"/>
    </source>
</evidence>
<feature type="chain" id="PRO_5046235159" evidence="1">
    <location>
        <begin position="19"/>
        <end position="153"/>
    </location>
</feature>
<organism evidence="2 3">
    <name type="scientific">Thalassobacterium maritimum</name>
    <dbReference type="NCBI Taxonomy" id="3041265"/>
    <lineage>
        <taxon>Bacteria</taxon>
        <taxon>Pseudomonadati</taxon>
        <taxon>Verrucomicrobiota</taxon>
        <taxon>Opitutia</taxon>
        <taxon>Puniceicoccales</taxon>
        <taxon>Coraliomargaritaceae</taxon>
        <taxon>Thalassobacterium</taxon>
    </lineage>
</organism>
<keyword evidence="1" id="KW-0732">Signal</keyword>